<dbReference type="eggNOG" id="COG4319">
    <property type="taxonomic scope" value="Bacteria"/>
</dbReference>
<dbReference type="NCBIfam" id="TIGR02246">
    <property type="entry name" value="SgcJ/EcaC family oxidoreductase"/>
    <property type="match status" value="1"/>
</dbReference>
<dbReference type="EMBL" id="JH636049">
    <property type="protein sequence ID" value="EID56575.1"/>
    <property type="molecule type" value="Genomic_DNA"/>
</dbReference>
<dbReference type="AlphaFoldDB" id="I0V8X2"/>
<dbReference type="Gene3D" id="3.10.450.50">
    <property type="match status" value="1"/>
</dbReference>
<dbReference type="InterPro" id="IPR037401">
    <property type="entry name" value="SnoaL-like"/>
</dbReference>
<keyword evidence="3" id="KW-1185">Reference proteome</keyword>
<dbReference type="InterPro" id="IPR032710">
    <property type="entry name" value="NTF2-like_dom_sf"/>
</dbReference>
<feature type="domain" description="SnoaL-like" evidence="1">
    <location>
        <begin position="32"/>
        <end position="141"/>
    </location>
</feature>
<dbReference type="HOGENOM" id="CLU_129336_2_0_11"/>
<organism evidence="2 3">
    <name type="scientific">Saccharomonospora xinjiangensis XJ-54</name>
    <dbReference type="NCBI Taxonomy" id="882086"/>
    <lineage>
        <taxon>Bacteria</taxon>
        <taxon>Bacillati</taxon>
        <taxon>Actinomycetota</taxon>
        <taxon>Actinomycetes</taxon>
        <taxon>Pseudonocardiales</taxon>
        <taxon>Pseudonocardiaceae</taxon>
        <taxon>Saccharomonospora</taxon>
    </lineage>
</organism>
<evidence type="ECO:0000313" key="3">
    <source>
        <dbReference type="Proteomes" id="UP000004691"/>
    </source>
</evidence>
<name>I0V8X2_9PSEU</name>
<dbReference type="SUPFAM" id="SSF54427">
    <property type="entry name" value="NTF2-like"/>
    <property type="match status" value="1"/>
</dbReference>
<accession>I0V8X2</accession>
<reference evidence="2 3" key="1">
    <citation type="submission" date="2012-01" db="EMBL/GenBank/DDBJ databases">
        <title>Improved High-Quality Draft sequence of Saccharomonospora xinjiangensis XJ-54.</title>
        <authorList>
            <consortium name="US DOE Joint Genome Institute"/>
            <person name="Lucas S."/>
            <person name="Han J."/>
            <person name="Lapidus A."/>
            <person name="Cheng J.-F."/>
            <person name="Goodwin L."/>
            <person name="Pitluck S."/>
            <person name="Peters L."/>
            <person name="Mikhailova N."/>
            <person name="Teshima H."/>
            <person name="Detter J.C."/>
            <person name="Han C."/>
            <person name="Tapia R."/>
            <person name="Land M."/>
            <person name="Hauser L."/>
            <person name="Kyrpides N."/>
            <person name="Ivanova N."/>
            <person name="Pagani I."/>
            <person name="Brambilla E.-M."/>
            <person name="Klenk H.-P."/>
            <person name="Woyke T."/>
        </authorList>
    </citation>
    <scope>NUCLEOTIDE SEQUENCE [LARGE SCALE GENOMIC DNA]</scope>
    <source>
        <strain evidence="2 3">XJ-54</strain>
    </source>
</reference>
<evidence type="ECO:0000313" key="2">
    <source>
        <dbReference type="EMBL" id="EID56575.1"/>
    </source>
</evidence>
<evidence type="ECO:0000259" key="1">
    <source>
        <dbReference type="Pfam" id="PF13474"/>
    </source>
</evidence>
<dbReference type="RefSeq" id="WP_006240808.1">
    <property type="nucleotide sequence ID" value="NZ_JH636049.1"/>
</dbReference>
<dbReference type="OrthoDB" id="582586at2"/>
<dbReference type="InterPro" id="IPR011944">
    <property type="entry name" value="Steroid_delta5-4_isomerase"/>
</dbReference>
<protein>
    <recommendedName>
        <fullName evidence="1">SnoaL-like domain-containing protein</fullName>
    </recommendedName>
</protein>
<sequence>MDLTGQHGPSADIRPLAITEPLGESDEAALRALVQDIETGFNEKRPDILDGAFTEDTVVVVPDGTLIRGWSDLIAYHTRRLSSVVHDWRIRANVLGIARIDRDTAIVHMRQDMDTAERSFANHGTIVAVRRDGRWWIAALHNTNVTSVEQ</sequence>
<dbReference type="Pfam" id="PF13474">
    <property type="entry name" value="SnoaL_3"/>
    <property type="match status" value="1"/>
</dbReference>
<proteinExistence type="predicted"/>
<gene>
    <name evidence="2" type="ORF">SacxiDRAFT_4395</name>
</gene>
<dbReference type="Proteomes" id="UP000004691">
    <property type="component" value="Unassembled WGS sequence"/>
</dbReference>